<evidence type="ECO:0000259" key="2">
    <source>
        <dbReference type="Pfam" id="PF01979"/>
    </source>
</evidence>
<dbReference type="SUPFAM" id="SSF51338">
    <property type="entry name" value="Composite domain of metallo-dependent hydrolases"/>
    <property type="match status" value="2"/>
</dbReference>
<evidence type="ECO:0000256" key="1">
    <source>
        <dbReference type="ARBA" id="ARBA00022801"/>
    </source>
</evidence>
<dbReference type="SUPFAM" id="SSF51556">
    <property type="entry name" value="Metallo-dependent hydrolases"/>
    <property type="match status" value="1"/>
</dbReference>
<organism evidence="3 4">
    <name type="scientific">Tectimicrobiota bacterium</name>
    <dbReference type="NCBI Taxonomy" id="2528274"/>
    <lineage>
        <taxon>Bacteria</taxon>
        <taxon>Pseudomonadati</taxon>
        <taxon>Nitrospinota/Tectimicrobiota group</taxon>
        <taxon>Candidatus Tectimicrobiota</taxon>
    </lineage>
</organism>
<dbReference type="Gene3D" id="3.20.20.140">
    <property type="entry name" value="Metal-dependent hydrolases"/>
    <property type="match status" value="1"/>
</dbReference>
<dbReference type="GO" id="GO:0016810">
    <property type="term" value="F:hydrolase activity, acting on carbon-nitrogen (but not peptide) bonds"/>
    <property type="evidence" value="ECO:0007669"/>
    <property type="project" value="InterPro"/>
</dbReference>
<comment type="caution">
    <text evidence="3">The sequence shown here is derived from an EMBL/GenBank/DDBJ whole genome shotgun (WGS) entry which is preliminary data.</text>
</comment>
<proteinExistence type="predicted"/>
<evidence type="ECO:0000313" key="3">
    <source>
        <dbReference type="EMBL" id="MBM3223264.1"/>
    </source>
</evidence>
<dbReference type="Gene3D" id="2.30.40.10">
    <property type="entry name" value="Urease, subunit C, domain 1"/>
    <property type="match status" value="1"/>
</dbReference>
<evidence type="ECO:0000313" key="4">
    <source>
        <dbReference type="Proteomes" id="UP000712673"/>
    </source>
</evidence>
<feature type="non-terminal residue" evidence="3">
    <location>
        <position position="471"/>
    </location>
</feature>
<dbReference type="InterPro" id="IPR050287">
    <property type="entry name" value="MTA/SAH_deaminase"/>
</dbReference>
<keyword evidence="1" id="KW-0378">Hydrolase</keyword>
<dbReference type="Pfam" id="PF01979">
    <property type="entry name" value="Amidohydro_1"/>
    <property type="match status" value="1"/>
</dbReference>
<reference evidence="3" key="1">
    <citation type="submission" date="2019-03" db="EMBL/GenBank/DDBJ databases">
        <title>Lake Tanganyika Metagenome-Assembled Genomes (MAGs).</title>
        <authorList>
            <person name="Tran P."/>
        </authorList>
    </citation>
    <scope>NUCLEOTIDE SEQUENCE</scope>
    <source>
        <strain evidence="3">K_DeepCast_65m_m2_066</strain>
    </source>
</reference>
<dbReference type="Proteomes" id="UP000712673">
    <property type="component" value="Unassembled WGS sequence"/>
</dbReference>
<dbReference type="NCBIfam" id="NF004801">
    <property type="entry name" value="PRK06151.1"/>
    <property type="match status" value="1"/>
</dbReference>
<dbReference type="InterPro" id="IPR011059">
    <property type="entry name" value="Metal-dep_hydrolase_composite"/>
</dbReference>
<protein>
    <submittedName>
        <fullName evidence="3">Amidohydrolase family protein</fullName>
    </submittedName>
</protein>
<dbReference type="EMBL" id="VGLS01000118">
    <property type="protein sequence ID" value="MBM3223264.1"/>
    <property type="molecule type" value="Genomic_DNA"/>
</dbReference>
<dbReference type="InterPro" id="IPR006680">
    <property type="entry name" value="Amidohydro-rel"/>
</dbReference>
<gene>
    <name evidence="3" type="ORF">FJZ47_05610</name>
</gene>
<dbReference type="InterPro" id="IPR032466">
    <property type="entry name" value="Metal_Hydrolase"/>
</dbReference>
<name>A0A937VY34_UNCTE</name>
<dbReference type="AlphaFoldDB" id="A0A937VY34"/>
<sequence length="471" mass="50668">MLTKLQGGTVVGFDGSTHVLIRDGVVVWDDDRIISVGQTYHGPVDRTLQAPDRLIIPGLVDLHWHAGVRANWRLTSDHGDPQFFGAGFPNTDAGRRGAAYVMSEAEAETAAMLNVVELLSGGCTTLVEVGAPALLAEHLVAQVEHFGVRAYLGPGYRSASQYRDARGVIQYDWDEAAGHKGLEAACRFISAHDGQAHGRVRGMLYPLQVDTCTRELLDATRQAAEALQVPVQIHTGQNLMEFHQLLRTYRCTPVELLDETGLLGPGTTLSHCIMVSGHPQAHYPDGDDLGRIARAHAHVAHCPVSLARRGMHLHHLSGYLARGINVGLGTDIHPFDLIREMRDAGLIGKVAAESPNAGTAREAFNAATLGGATALGRDDLGRLCPGARADLVIINQRALHYGAVCDPIRSLVDCGMASDVETVIVDGHIVVEQRHIPAAPSLTELLARAQGFAEAYWEAYAHLAWDGRSAA</sequence>
<accession>A0A937VY34</accession>
<dbReference type="PANTHER" id="PTHR43794">
    <property type="entry name" value="AMINOHYDROLASE SSNA-RELATED"/>
    <property type="match status" value="1"/>
</dbReference>
<feature type="domain" description="Amidohydrolase-related" evidence="2">
    <location>
        <begin position="55"/>
        <end position="430"/>
    </location>
</feature>
<dbReference type="PANTHER" id="PTHR43794:SF11">
    <property type="entry name" value="AMIDOHYDROLASE-RELATED DOMAIN-CONTAINING PROTEIN"/>
    <property type="match status" value="1"/>
</dbReference>